<dbReference type="RefSeq" id="WP_099500327.1">
    <property type="nucleotide sequence ID" value="NZ_CP026652.1"/>
</dbReference>
<sequence length="91" mass="9514">MAVHACPPDGSGLTPCCARTPFELAEDDRISSEAPVTCPGPAAVSRPGKEAFTPPVHYERDDGVECCVHAVPVGPDSCTHCRELAAEEPTP</sequence>
<accession>A0ABM6SZ27</accession>
<organism evidence="1 2">
    <name type="scientific">Streptomyces dengpaensis</name>
    <dbReference type="NCBI Taxonomy" id="2049881"/>
    <lineage>
        <taxon>Bacteria</taxon>
        <taxon>Bacillati</taxon>
        <taxon>Actinomycetota</taxon>
        <taxon>Actinomycetes</taxon>
        <taxon>Kitasatosporales</taxon>
        <taxon>Streptomycetaceae</taxon>
        <taxon>Streptomyces</taxon>
    </lineage>
</organism>
<evidence type="ECO:0000313" key="1">
    <source>
        <dbReference type="EMBL" id="AVH59947.1"/>
    </source>
</evidence>
<keyword evidence="2" id="KW-1185">Reference proteome</keyword>
<protein>
    <submittedName>
        <fullName evidence="1">Uncharacterized protein</fullName>
    </submittedName>
</protein>
<name>A0ABM6SZ27_9ACTN</name>
<evidence type="ECO:0000313" key="2">
    <source>
        <dbReference type="Proteomes" id="UP000238413"/>
    </source>
</evidence>
<gene>
    <name evidence="1" type="ORF">C4B68_33900</name>
</gene>
<reference evidence="1 2" key="1">
    <citation type="submission" date="2018-02" db="EMBL/GenBank/DDBJ databases">
        <title>Complete genome sequence of Streptomyces dengpaensis, the producer of angucyclines.</title>
        <authorList>
            <person name="Yumei L."/>
        </authorList>
    </citation>
    <scope>NUCLEOTIDE SEQUENCE [LARGE SCALE GENOMIC DNA]</scope>
    <source>
        <strain evidence="1 2">XZHG99</strain>
    </source>
</reference>
<proteinExistence type="predicted"/>
<dbReference type="EMBL" id="CP026652">
    <property type="protein sequence ID" value="AVH59947.1"/>
    <property type="molecule type" value="Genomic_DNA"/>
</dbReference>
<dbReference type="Proteomes" id="UP000238413">
    <property type="component" value="Chromosome"/>
</dbReference>